<protein>
    <submittedName>
        <fullName evidence="1">Uncharacterized protein</fullName>
    </submittedName>
</protein>
<sequence length="67" mass="7408">MYTLDEMLSRSLLTAGQHAEISAWIARAKTPEAIMEMPDHLWRKLTLASALMNIDADLTQPPLLSAG</sequence>
<accession>A0ABU9BSH0</accession>
<keyword evidence="2" id="KW-1185">Reference proteome</keyword>
<name>A0ABU9BSH0_9BURK</name>
<dbReference type="RefSeq" id="WP_341427332.1">
    <property type="nucleotide sequence ID" value="NZ_JBBUTG010000012.1"/>
</dbReference>
<dbReference type="EMBL" id="JBBUTG010000012">
    <property type="protein sequence ID" value="MEK8032918.1"/>
    <property type="molecule type" value="Genomic_DNA"/>
</dbReference>
<comment type="caution">
    <text evidence="1">The sequence shown here is derived from an EMBL/GenBank/DDBJ whole genome shotgun (WGS) entry which is preliminary data.</text>
</comment>
<evidence type="ECO:0000313" key="2">
    <source>
        <dbReference type="Proteomes" id="UP001371218"/>
    </source>
</evidence>
<dbReference type="Proteomes" id="UP001371218">
    <property type="component" value="Unassembled WGS sequence"/>
</dbReference>
<reference evidence="1 2" key="1">
    <citation type="submission" date="2024-04" db="EMBL/GenBank/DDBJ databases">
        <title>Novel species of the genus Ideonella isolated from streams.</title>
        <authorList>
            <person name="Lu H."/>
        </authorList>
    </citation>
    <scope>NUCLEOTIDE SEQUENCE [LARGE SCALE GENOMIC DNA]</scope>
    <source>
        <strain evidence="1 2">DXS29W</strain>
    </source>
</reference>
<evidence type="ECO:0000313" key="1">
    <source>
        <dbReference type="EMBL" id="MEK8032918.1"/>
    </source>
</evidence>
<proteinExistence type="predicted"/>
<organism evidence="1 2">
    <name type="scientific">Ideonella lacteola</name>
    <dbReference type="NCBI Taxonomy" id="2984193"/>
    <lineage>
        <taxon>Bacteria</taxon>
        <taxon>Pseudomonadati</taxon>
        <taxon>Pseudomonadota</taxon>
        <taxon>Betaproteobacteria</taxon>
        <taxon>Burkholderiales</taxon>
        <taxon>Sphaerotilaceae</taxon>
        <taxon>Ideonella</taxon>
    </lineage>
</organism>
<gene>
    <name evidence="1" type="ORF">AACH06_19020</name>
</gene>